<dbReference type="InterPro" id="IPR028082">
    <property type="entry name" value="Peripla_BP_I"/>
</dbReference>
<reference evidence="5 6" key="1">
    <citation type="submission" date="2019-11" db="EMBL/GenBank/DDBJ databases">
        <authorList>
            <person name="Dong K."/>
        </authorList>
    </citation>
    <scope>NUCLEOTIDE SEQUENCE [LARGE SCALE GENOMIC DNA]</scope>
    <source>
        <strain evidence="5 6">NBRC 112902</strain>
    </source>
</reference>
<dbReference type="PANTHER" id="PTHR30146:SF152">
    <property type="entry name" value="TRANSCRIPTIONAL REGULATORY PROTEIN"/>
    <property type="match status" value="1"/>
</dbReference>
<dbReference type="EMBL" id="WMIG01000015">
    <property type="protein sequence ID" value="MTH61400.1"/>
    <property type="molecule type" value="Genomic_DNA"/>
</dbReference>
<dbReference type="SMART" id="SM00354">
    <property type="entry name" value="HTH_LACI"/>
    <property type="match status" value="1"/>
</dbReference>
<protein>
    <submittedName>
        <fullName evidence="5">Substrate-binding domain-containing protein</fullName>
    </submittedName>
</protein>
<proteinExistence type="predicted"/>
<dbReference type="Pfam" id="PF00356">
    <property type="entry name" value="LacI"/>
    <property type="match status" value="1"/>
</dbReference>
<evidence type="ECO:0000313" key="5">
    <source>
        <dbReference type="EMBL" id="MTH61400.1"/>
    </source>
</evidence>
<evidence type="ECO:0000256" key="1">
    <source>
        <dbReference type="ARBA" id="ARBA00023015"/>
    </source>
</evidence>
<dbReference type="CDD" id="cd06307">
    <property type="entry name" value="PBP1_sugar_binding"/>
    <property type="match status" value="1"/>
</dbReference>
<dbReference type="PROSITE" id="PS50932">
    <property type="entry name" value="HTH_LACI_2"/>
    <property type="match status" value="1"/>
</dbReference>
<evidence type="ECO:0000256" key="3">
    <source>
        <dbReference type="ARBA" id="ARBA00023163"/>
    </source>
</evidence>
<dbReference type="InterPro" id="IPR000843">
    <property type="entry name" value="HTH_LacI"/>
</dbReference>
<dbReference type="Gene3D" id="3.40.50.2300">
    <property type="match status" value="2"/>
</dbReference>
<comment type="caution">
    <text evidence="5">The sequence shown here is derived from an EMBL/GenBank/DDBJ whole genome shotgun (WGS) entry which is preliminary data.</text>
</comment>
<evidence type="ECO:0000313" key="6">
    <source>
        <dbReference type="Proteomes" id="UP000449846"/>
    </source>
</evidence>
<dbReference type="RefSeq" id="WP_155041357.1">
    <property type="nucleotide sequence ID" value="NZ_JBHGCD010000019.1"/>
</dbReference>
<dbReference type="OrthoDB" id="9805774at2"/>
<dbReference type="SUPFAM" id="SSF53822">
    <property type="entry name" value="Periplasmic binding protein-like I"/>
    <property type="match status" value="1"/>
</dbReference>
<keyword evidence="2" id="KW-0238">DNA-binding</keyword>
<dbReference type="CDD" id="cd01392">
    <property type="entry name" value="HTH_LacI"/>
    <property type="match status" value="1"/>
</dbReference>
<feature type="domain" description="HTH lacI-type" evidence="4">
    <location>
        <begin position="4"/>
        <end position="58"/>
    </location>
</feature>
<dbReference type="SUPFAM" id="SSF47413">
    <property type="entry name" value="lambda repressor-like DNA-binding domains"/>
    <property type="match status" value="1"/>
</dbReference>
<dbReference type="InterPro" id="IPR025997">
    <property type="entry name" value="SBP_2_dom"/>
</dbReference>
<dbReference type="InterPro" id="IPR010982">
    <property type="entry name" value="Lambda_DNA-bd_dom_sf"/>
</dbReference>
<keyword evidence="1" id="KW-0805">Transcription regulation</keyword>
<sequence length="340" mass="37106">MRNPTLHDVARAAGVSYSTADRVLNRRGGVAEKSVLRVQHAIDELGYQRDIHAANLSRRRSYVFRFYLPQGDHSFFTVLRQVVEAQAAQRLAERMQIQIHDVPPLDADALAAELSRIEAGDCDCVGIIGSDSGALTAAVERLQAMRIPVVTLVSDAAVEARMLYVGIDNVAAGRTAGRLLRLAHGRGPGRVLPILGALASRDHRDRLKGAHEVLTEPGRHLHLLPPIEVQDRSDILRQKLAAMLAADPQITGIYSIGAGNRALIAMLRDMPTPRPFVVLHELTAHTRAALEADLIDAVIDQNPDVEITLALQAMKAIADELPATPPEVNPTIYLRDNLPR</sequence>
<dbReference type="PANTHER" id="PTHR30146">
    <property type="entry name" value="LACI-RELATED TRANSCRIPTIONAL REPRESSOR"/>
    <property type="match status" value="1"/>
</dbReference>
<evidence type="ECO:0000259" key="4">
    <source>
        <dbReference type="PROSITE" id="PS50932"/>
    </source>
</evidence>
<dbReference type="PROSITE" id="PS00356">
    <property type="entry name" value="HTH_LACI_1"/>
    <property type="match status" value="1"/>
</dbReference>
<dbReference type="Gene3D" id="1.10.260.40">
    <property type="entry name" value="lambda repressor-like DNA-binding domains"/>
    <property type="match status" value="1"/>
</dbReference>
<keyword evidence="3" id="KW-0804">Transcription</keyword>
<accession>A0A844HNB5</accession>
<name>A0A844HNB5_9RHOB</name>
<dbReference type="AlphaFoldDB" id="A0A844HNB5"/>
<dbReference type="GO" id="GO:0000976">
    <property type="term" value="F:transcription cis-regulatory region binding"/>
    <property type="evidence" value="ECO:0007669"/>
    <property type="project" value="TreeGrafter"/>
</dbReference>
<dbReference type="GO" id="GO:0003700">
    <property type="term" value="F:DNA-binding transcription factor activity"/>
    <property type="evidence" value="ECO:0007669"/>
    <property type="project" value="TreeGrafter"/>
</dbReference>
<gene>
    <name evidence="5" type="ORF">GL300_19480</name>
</gene>
<keyword evidence="6" id="KW-1185">Reference proteome</keyword>
<dbReference type="Pfam" id="PF13407">
    <property type="entry name" value="Peripla_BP_4"/>
    <property type="match status" value="1"/>
</dbReference>
<organism evidence="5 6">
    <name type="scientific">Paracoccus litorisediminis</name>
    <dbReference type="NCBI Taxonomy" id="2006130"/>
    <lineage>
        <taxon>Bacteria</taxon>
        <taxon>Pseudomonadati</taxon>
        <taxon>Pseudomonadota</taxon>
        <taxon>Alphaproteobacteria</taxon>
        <taxon>Rhodobacterales</taxon>
        <taxon>Paracoccaceae</taxon>
        <taxon>Paracoccus</taxon>
    </lineage>
</organism>
<dbReference type="Proteomes" id="UP000449846">
    <property type="component" value="Unassembled WGS sequence"/>
</dbReference>
<evidence type="ECO:0000256" key="2">
    <source>
        <dbReference type="ARBA" id="ARBA00023125"/>
    </source>
</evidence>